<proteinExistence type="predicted"/>
<evidence type="ECO:0000256" key="6">
    <source>
        <dbReference type="SAM" id="Phobius"/>
    </source>
</evidence>
<keyword evidence="3 6" id="KW-1133">Transmembrane helix</keyword>
<feature type="transmembrane region" description="Helical" evidence="6">
    <location>
        <begin position="103"/>
        <end position="124"/>
    </location>
</feature>
<keyword evidence="4 6" id="KW-0472">Membrane</keyword>
<comment type="caution">
    <text evidence="7">The sequence shown here is derived from an EMBL/GenBank/DDBJ whole genome shotgun (WGS) entry which is preliminary data.</text>
</comment>
<keyword evidence="2 6" id="KW-0812">Transmembrane</keyword>
<evidence type="ECO:0000256" key="3">
    <source>
        <dbReference type="ARBA" id="ARBA00022989"/>
    </source>
</evidence>
<evidence type="ECO:0000313" key="8">
    <source>
        <dbReference type="Proteomes" id="UP000434582"/>
    </source>
</evidence>
<sequence>MSDKYTRAERWLDGVVHVIGVILAIVAVSVLLTRSILIGDPVTISAVTVYCLGMLASFGMSAAYNITWAPRWKARLRRLDHAAIYLMIAGTYTPFALVGLGGWIGTALLAAVWPVALVGVGLKLMWPHRFERLSLLLYLALGWVGLLAGSALVTALPAESLVLLLIGGVLYTTGVLFHLAKRLRFHNAIWHTLVLAAAGCHYVAISAAILPGSG</sequence>
<protein>
    <submittedName>
        <fullName evidence="7">Hemolysin III family protein</fullName>
    </submittedName>
</protein>
<dbReference type="Pfam" id="PF03006">
    <property type="entry name" value="HlyIII"/>
    <property type="match status" value="1"/>
</dbReference>
<feature type="transmembrane region" description="Helical" evidence="6">
    <location>
        <begin position="12"/>
        <end position="32"/>
    </location>
</feature>
<dbReference type="Proteomes" id="UP000434582">
    <property type="component" value="Unassembled WGS sequence"/>
</dbReference>
<dbReference type="InterPro" id="IPR004254">
    <property type="entry name" value="AdipoR/HlyIII-related"/>
</dbReference>
<feature type="transmembrane region" description="Helical" evidence="6">
    <location>
        <begin position="79"/>
        <end position="97"/>
    </location>
</feature>
<feature type="transmembrane region" description="Helical" evidence="6">
    <location>
        <begin position="192"/>
        <end position="210"/>
    </location>
</feature>
<keyword evidence="5" id="KW-0862">Zinc</keyword>
<feature type="binding site" evidence="5">
    <location>
        <position position="191"/>
    </location>
    <ligand>
        <name>Zn(2+)</name>
        <dbReference type="ChEBI" id="CHEBI:29105"/>
    </ligand>
</feature>
<evidence type="ECO:0000313" key="7">
    <source>
        <dbReference type="EMBL" id="MQX35408.1"/>
    </source>
</evidence>
<dbReference type="PANTHER" id="PTHR20855:SF3">
    <property type="entry name" value="LD03007P"/>
    <property type="match status" value="1"/>
</dbReference>
<reference evidence="7 8" key="1">
    <citation type="submission" date="2019-10" db="EMBL/GenBank/DDBJ databases">
        <title>Draft whole-genome sequence of the purple nonsulfur photosynthetic bacterium Roseospira navarrensis DSM 15114.</title>
        <authorList>
            <person name="Kyndt J.A."/>
            <person name="Meyer T.E."/>
        </authorList>
    </citation>
    <scope>NUCLEOTIDE SEQUENCE [LARGE SCALE GENOMIC DNA]</scope>
    <source>
        <strain evidence="7 8">DSM 15114</strain>
    </source>
</reference>
<organism evidence="7 8">
    <name type="scientific">Roseospira navarrensis</name>
    <dbReference type="NCBI Taxonomy" id="140058"/>
    <lineage>
        <taxon>Bacteria</taxon>
        <taxon>Pseudomonadati</taxon>
        <taxon>Pseudomonadota</taxon>
        <taxon>Alphaproteobacteria</taxon>
        <taxon>Rhodospirillales</taxon>
        <taxon>Rhodospirillaceae</taxon>
        <taxon>Roseospira</taxon>
    </lineage>
</organism>
<gene>
    <name evidence="7" type="ORF">GHC57_02635</name>
</gene>
<dbReference type="RefSeq" id="WP_153340878.1">
    <property type="nucleotide sequence ID" value="NZ_WIVE01000004.1"/>
</dbReference>
<evidence type="ECO:0000256" key="2">
    <source>
        <dbReference type="ARBA" id="ARBA00022692"/>
    </source>
</evidence>
<dbReference type="GO" id="GO:0046872">
    <property type="term" value="F:metal ion binding"/>
    <property type="evidence" value="ECO:0007669"/>
    <property type="project" value="UniProtKB-KW"/>
</dbReference>
<dbReference type="OrthoDB" id="9813689at2"/>
<evidence type="ECO:0000256" key="5">
    <source>
        <dbReference type="PIRSR" id="PIRSR604254-1"/>
    </source>
</evidence>
<keyword evidence="5" id="KW-0479">Metal-binding</keyword>
<dbReference type="GO" id="GO:0016020">
    <property type="term" value="C:membrane"/>
    <property type="evidence" value="ECO:0007669"/>
    <property type="project" value="UniProtKB-SubCell"/>
</dbReference>
<keyword evidence="8" id="KW-1185">Reference proteome</keyword>
<dbReference type="PANTHER" id="PTHR20855">
    <property type="entry name" value="ADIPOR/PROGESTIN RECEPTOR-RELATED"/>
    <property type="match status" value="1"/>
</dbReference>
<comment type="subcellular location">
    <subcellularLocation>
        <location evidence="1">Membrane</location>
        <topology evidence="1">Multi-pass membrane protein</topology>
    </subcellularLocation>
</comment>
<evidence type="ECO:0000256" key="4">
    <source>
        <dbReference type="ARBA" id="ARBA00023136"/>
    </source>
</evidence>
<evidence type="ECO:0000256" key="1">
    <source>
        <dbReference type="ARBA" id="ARBA00004141"/>
    </source>
</evidence>
<accession>A0A7X2D259</accession>
<feature type="transmembrane region" description="Helical" evidence="6">
    <location>
        <begin position="161"/>
        <end position="180"/>
    </location>
</feature>
<dbReference type="AlphaFoldDB" id="A0A7X2D259"/>
<feature type="transmembrane region" description="Helical" evidence="6">
    <location>
        <begin position="44"/>
        <end position="67"/>
    </location>
</feature>
<feature type="transmembrane region" description="Helical" evidence="6">
    <location>
        <begin position="136"/>
        <end position="155"/>
    </location>
</feature>
<name>A0A7X2D259_9PROT</name>
<dbReference type="EMBL" id="WIVE01000004">
    <property type="protein sequence ID" value="MQX35408.1"/>
    <property type="molecule type" value="Genomic_DNA"/>
</dbReference>